<proteinExistence type="predicted"/>
<gene>
    <name evidence="1" type="ORF">L6164_016667</name>
</gene>
<comment type="caution">
    <text evidence="1">The sequence shown here is derived from an EMBL/GenBank/DDBJ whole genome shotgun (WGS) entry which is preliminary data.</text>
</comment>
<evidence type="ECO:0000313" key="1">
    <source>
        <dbReference type="EMBL" id="KAI4338327.1"/>
    </source>
</evidence>
<dbReference type="EMBL" id="CM039431">
    <property type="protein sequence ID" value="KAI4338327.1"/>
    <property type="molecule type" value="Genomic_DNA"/>
</dbReference>
<reference evidence="1 2" key="1">
    <citation type="journal article" date="2022" name="DNA Res.">
        <title>Chromosomal-level genome assembly of the orchid tree Bauhinia variegata (Leguminosae; Cercidoideae) supports the allotetraploid origin hypothesis of Bauhinia.</title>
        <authorList>
            <person name="Zhong Y."/>
            <person name="Chen Y."/>
            <person name="Zheng D."/>
            <person name="Pang J."/>
            <person name="Liu Y."/>
            <person name="Luo S."/>
            <person name="Meng S."/>
            <person name="Qian L."/>
            <person name="Wei D."/>
            <person name="Dai S."/>
            <person name="Zhou R."/>
        </authorList>
    </citation>
    <scope>NUCLEOTIDE SEQUENCE [LARGE SCALE GENOMIC DNA]</scope>
    <source>
        <strain evidence="1">BV-YZ2020</strain>
    </source>
</reference>
<organism evidence="1 2">
    <name type="scientific">Bauhinia variegata</name>
    <name type="common">Purple orchid tree</name>
    <name type="synonym">Phanera variegata</name>
    <dbReference type="NCBI Taxonomy" id="167791"/>
    <lineage>
        <taxon>Eukaryota</taxon>
        <taxon>Viridiplantae</taxon>
        <taxon>Streptophyta</taxon>
        <taxon>Embryophyta</taxon>
        <taxon>Tracheophyta</taxon>
        <taxon>Spermatophyta</taxon>
        <taxon>Magnoliopsida</taxon>
        <taxon>eudicotyledons</taxon>
        <taxon>Gunneridae</taxon>
        <taxon>Pentapetalae</taxon>
        <taxon>rosids</taxon>
        <taxon>fabids</taxon>
        <taxon>Fabales</taxon>
        <taxon>Fabaceae</taxon>
        <taxon>Cercidoideae</taxon>
        <taxon>Cercideae</taxon>
        <taxon>Bauhiniinae</taxon>
        <taxon>Bauhinia</taxon>
    </lineage>
</organism>
<name>A0ACB9NRQ7_BAUVA</name>
<keyword evidence="2" id="KW-1185">Reference proteome</keyword>
<dbReference type="Proteomes" id="UP000828941">
    <property type="component" value="Chromosome 6"/>
</dbReference>
<protein>
    <submittedName>
        <fullName evidence="1">Uncharacterized protein</fullName>
    </submittedName>
</protein>
<accession>A0ACB9NRQ7</accession>
<evidence type="ECO:0000313" key="2">
    <source>
        <dbReference type="Proteomes" id="UP000828941"/>
    </source>
</evidence>
<sequence>MKKRITLHFLLTHLSFLHHHNLCLHPIKLLSTPPKILPAPLSSTSPLRLQPSFSSCTPEISIYASQFISHNSIRPQSLIFSVLTPKVTIHTHVSNLLQYCLSPLKFLLTPISLICPNSFLFSPRNSYSHPLSHLSQFFSVLTSEIRIRTHSHI</sequence>